<evidence type="ECO:0000256" key="3">
    <source>
        <dbReference type="ARBA" id="ARBA00023163"/>
    </source>
</evidence>
<dbReference type="InterPro" id="IPR023772">
    <property type="entry name" value="DNA-bd_HTH_TetR-type_CS"/>
</dbReference>
<name>A0ABS7U814_9ACTN</name>
<keyword evidence="7" id="KW-1185">Reference proteome</keyword>
<dbReference type="SUPFAM" id="SSF46689">
    <property type="entry name" value="Homeodomain-like"/>
    <property type="match status" value="1"/>
</dbReference>
<dbReference type="InterPro" id="IPR050109">
    <property type="entry name" value="HTH-type_TetR-like_transc_reg"/>
</dbReference>
<feature type="DNA-binding region" description="H-T-H motif" evidence="4">
    <location>
        <begin position="29"/>
        <end position="48"/>
    </location>
</feature>
<dbReference type="RefSeq" id="WP_224121352.1">
    <property type="nucleotide sequence ID" value="NZ_JAIQZJ010000001.1"/>
</dbReference>
<dbReference type="PRINTS" id="PR00455">
    <property type="entry name" value="HTHTETR"/>
</dbReference>
<dbReference type="PANTHER" id="PTHR30055:SF238">
    <property type="entry name" value="MYCOFACTOCIN BIOSYNTHESIS TRANSCRIPTIONAL REGULATOR MFTR-RELATED"/>
    <property type="match status" value="1"/>
</dbReference>
<dbReference type="Pfam" id="PF17754">
    <property type="entry name" value="TetR_C_14"/>
    <property type="match status" value="1"/>
</dbReference>
<dbReference type="InterPro" id="IPR001647">
    <property type="entry name" value="HTH_TetR"/>
</dbReference>
<dbReference type="PANTHER" id="PTHR30055">
    <property type="entry name" value="HTH-TYPE TRANSCRIPTIONAL REGULATOR RUTR"/>
    <property type="match status" value="1"/>
</dbReference>
<protein>
    <submittedName>
        <fullName evidence="6">TetR/AcrR family transcriptional regulator</fullName>
    </submittedName>
</protein>
<dbReference type="InterPro" id="IPR041347">
    <property type="entry name" value="MftR_C"/>
</dbReference>
<keyword evidence="3" id="KW-0804">Transcription</keyword>
<dbReference type="PROSITE" id="PS50977">
    <property type="entry name" value="HTH_TETR_2"/>
    <property type="match status" value="1"/>
</dbReference>
<reference evidence="6 7" key="1">
    <citation type="submission" date="2021-09" db="EMBL/GenBank/DDBJ databases">
        <title>Whole genome sequence of Nocardioides sp. GBK3QG-3.</title>
        <authorList>
            <person name="Tuo L."/>
        </authorList>
    </citation>
    <scope>NUCLEOTIDE SEQUENCE [LARGE SCALE GENOMIC DNA]</scope>
    <source>
        <strain evidence="6 7">GBK3QG-3</strain>
    </source>
</reference>
<sequence length="188" mass="20759">MGRWEPNARGRLEEAALELFAEHGYDQTTVAQIADRAGLTERTFYRHFADKREVLFGGGTVLEEALAAAVREAPAEAAPYDVVAEALVRAASFLDEQRRDHAPRRQAVIEAHAELRERELGKMAAWVSTLADGLRERGVEPRLADLIAETGVAVFRTAFATWVTDTRAQDLRSLLREAFADLRAATAG</sequence>
<accession>A0ABS7U814</accession>
<evidence type="ECO:0000313" key="7">
    <source>
        <dbReference type="Proteomes" id="UP000780875"/>
    </source>
</evidence>
<dbReference type="EMBL" id="JAIQZJ010000001">
    <property type="protein sequence ID" value="MBZ5736985.1"/>
    <property type="molecule type" value="Genomic_DNA"/>
</dbReference>
<dbReference type="Proteomes" id="UP000780875">
    <property type="component" value="Unassembled WGS sequence"/>
</dbReference>
<comment type="caution">
    <text evidence="6">The sequence shown here is derived from an EMBL/GenBank/DDBJ whole genome shotgun (WGS) entry which is preliminary data.</text>
</comment>
<dbReference type="Pfam" id="PF00440">
    <property type="entry name" value="TetR_N"/>
    <property type="match status" value="1"/>
</dbReference>
<dbReference type="InterPro" id="IPR009057">
    <property type="entry name" value="Homeodomain-like_sf"/>
</dbReference>
<evidence type="ECO:0000256" key="1">
    <source>
        <dbReference type="ARBA" id="ARBA00023015"/>
    </source>
</evidence>
<evidence type="ECO:0000256" key="4">
    <source>
        <dbReference type="PROSITE-ProRule" id="PRU00335"/>
    </source>
</evidence>
<feature type="domain" description="HTH tetR-type" evidence="5">
    <location>
        <begin position="6"/>
        <end position="66"/>
    </location>
</feature>
<keyword evidence="2 4" id="KW-0238">DNA-binding</keyword>
<organism evidence="6 7">
    <name type="scientific">Nocardioides mangrovi</name>
    <dbReference type="NCBI Taxonomy" id="2874580"/>
    <lineage>
        <taxon>Bacteria</taxon>
        <taxon>Bacillati</taxon>
        <taxon>Actinomycetota</taxon>
        <taxon>Actinomycetes</taxon>
        <taxon>Propionibacteriales</taxon>
        <taxon>Nocardioidaceae</taxon>
        <taxon>Nocardioides</taxon>
    </lineage>
</organism>
<dbReference type="PROSITE" id="PS01081">
    <property type="entry name" value="HTH_TETR_1"/>
    <property type="match status" value="1"/>
</dbReference>
<dbReference type="Gene3D" id="1.10.357.10">
    <property type="entry name" value="Tetracycline Repressor, domain 2"/>
    <property type="match status" value="1"/>
</dbReference>
<evidence type="ECO:0000256" key="2">
    <source>
        <dbReference type="ARBA" id="ARBA00023125"/>
    </source>
</evidence>
<evidence type="ECO:0000259" key="5">
    <source>
        <dbReference type="PROSITE" id="PS50977"/>
    </source>
</evidence>
<gene>
    <name evidence="6" type="ORF">K8U61_02330</name>
</gene>
<proteinExistence type="predicted"/>
<evidence type="ECO:0000313" key="6">
    <source>
        <dbReference type="EMBL" id="MBZ5736985.1"/>
    </source>
</evidence>
<keyword evidence="1" id="KW-0805">Transcription regulation</keyword>